<protein>
    <submittedName>
        <fullName evidence="2">DUF1850 domain-containing protein</fullName>
    </submittedName>
</protein>
<proteinExistence type="predicted"/>
<gene>
    <name evidence="2" type="ORF">E4656_01235</name>
</gene>
<name>A0A4Z0WAA4_9GAMM</name>
<dbReference type="InterPro" id="IPR015001">
    <property type="entry name" value="DUF1850"/>
</dbReference>
<sequence length="161" mass="18249">MNRQIRVRFAGILCGLLLPWVAAAHDAVYYLDVHRAEEPVPMARLTLVNSGEWCLHWNHSVAGFLVRDCFSVEAGQLFLQRSHQPDFAAGLDHVPERGELRSDGQGGYIIDNINEPVSDNRLRLRVGSERVSHRIVNGRQTFNLSHYVAGERIELRLVSRP</sequence>
<dbReference type="AlphaFoldDB" id="A0A4Z0WAA4"/>
<dbReference type="EMBL" id="SRMF01000001">
    <property type="protein sequence ID" value="TGG95082.1"/>
    <property type="molecule type" value="Genomic_DNA"/>
</dbReference>
<dbReference type="Proteomes" id="UP000297475">
    <property type="component" value="Unassembled WGS sequence"/>
</dbReference>
<organism evidence="2 3">
    <name type="scientific">Natronospirillum operosum</name>
    <dbReference type="NCBI Taxonomy" id="2759953"/>
    <lineage>
        <taxon>Bacteria</taxon>
        <taxon>Pseudomonadati</taxon>
        <taxon>Pseudomonadota</taxon>
        <taxon>Gammaproteobacteria</taxon>
        <taxon>Oceanospirillales</taxon>
        <taxon>Natronospirillaceae</taxon>
        <taxon>Natronospirillum</taxon>
    </lineage>
</organism>
<accession>A0A4Z0WAA4</accession>
<evidence type="ECO:0000256" key="1">
    <source>
        <dbReference type="SAM" id="SignalP"/>
    </source>
</evidence>
<evidence type="ECO:0000313" key="3">
    <source>
        <dbReference type="Proteomes" id="UP000297475"/>
    </source>
</evidence>
<keyword evidence="3" id="KW-1185">Reference proteome</keyword>
<comment type="caution">
    <text evidence="2">The sequence shown here is derived from an EMBL/GenBank/DDBJ whole genome shotgun (WGS) entry which is preliminary data.</text>
</comment>
<keyword evidence="1" id="KW-0732">Signal</keyword>
<evidence type="ECO:0000313" key="2">
    <source>
        <dbReference type="EMBL" id="TGG95082.1"/>
    </source>
</evidence>
<feature type="signal peptide" evidence="1">
    <location>
        <begin position="1"/>
        <end position="24"/>
    </location>
</feature>
<feature type="chain" id="PRO_5021200201" evidence="1">
    <location>
        <begin position="25"/>
        <end position="161"/>
    </location>
</feature>
<dbReference type="Pfam" id="PF08905">
    <property type="entry name" value="DUF1850"/>
    <property type="match status" value="1"/>
</dbReference>
<dbReference type="RefSeq" id="WP_135480452.1">
    <property type="nucleotide sequence ID" value="NZ_SRMF01000001.1"/>
</dbReference>
<dbReference type="OrthoDB" id="7345320at2"/>
<reference evidence="2 3" key="1">
    <citation type="submission" date="2019-04" db="EMBL/GenBank/DDBJ databases">
        <title>Natronospirillum operosus gen. nov., sp. nov., a haloalkaliphilic satellite isolated from decaying biomass of laboratory culture of cyanobacterium Geitlerinema sp. and proposal of Natronospirillaceae fam. nov. and Saccharospirillaceae fam. nov.</title>
        <authorList>
            <person name="Kevbrin V."/>
            <person name="Boltyanskaya Y."/>
            <person name="Koziaeva V."/>
            <person name="Grouzdev D.S."/>
            <person name="Park M."/>
            <person name="Cho J."/>
        </authorList>
    </citation>
    <scope>NUCLEOTIDE SEQUENCE [LARGE SCALE GENOMIC DNA]</scope>
    <source>
        <strain evidence="2 3">G-116</strain>
    </source>
</reference>